<dbReference type="SMART" id="SM00220">
    <property type="entry name" value="S_TKc"/>
    <property type="match status" value="1"/>
</dbReference>
<dbReference type="Pfam" id="PF00069">
    <property type="entry name" value="Pkinase"/>
    <property type="match status" value="1"/>
</dbReference>
<dbReference type="GO" id="GO:0005524">
    <property type="term" value="F:ATP binding"/>
    <property type="evidence" value="ECO:0007669"/>
    <property type="project" value="UniProtKB-KW"/>
</dbReference>
<dbReference type="GO" id="GO:0035556">
    <property type="term" value="P:intracellular signal transduction"/>
    <property type="evidence" value="ECO:0007669"/>
    <property type="project" value="TreeGrafter"/>
</dbReference>
<reference evidence="4" key="1">
    <citation type="journal article" date="2019" name="Environ. Microbiol.">
        <title>Fungal ecological strategies reflected in gene transcription - a case study of two litter decomposers.</title>
        <authorList>
            <person name="Barbi F."/>
            <person name="Kohler A."/>
            <person name="Barry K."/>
            <person name="Baskaran P."/>
            <person name="Daum C."/>
            <person name="Fauchery L."/>
            <person name="Ihrmark K."/>
            <person name="Kuo A."/>
            <person name="LaButti K."/>
            <person name="Lipzen A."/>
            <person name="Morin E."/>
            <person name="Grigoriev I.V."/>
            <person name="Henrissat B."/>
            <person name="Lindahl B."/>
            <person name="Martin F."/>
        </authorList>
    </citation>
    <scope>NUCLEOTIDE SEQUENCE</scope>
    <source>
        <strain evidence="4">JB14</strain>
    </source>
</reference>
<evidence type="ECO:0000259" key="3">
    <source>
        <dbReference type="PROSITE" id="PS50011"/>
    </source>
</evidence>
<dbReference type="GO" id="GO:0004674">
    <property type="term" value="F:protein serine/threonine kinase activity"/>
    <property type="evidence" value="ECO:0007669"/>
    <property type="project" value="TreeGrafter"/>
</dbReference>
<keyword evidence="1" id="KW-0547">Nucleotide-binding</keyword>
<sequence>MEGGPLQFDTTCDVSLVKVLTSQRLNQYAFSRRIPRNSPGPHVDVSVYTENGTEVLVKSIKRKWPEDKYQQLRRSVQAGNLLLTGEQSIRREIDVLKGCRHPNIVQLLEIIDDPKCQRVYLGDEHDNPTLTVSQSRRVFRDVSLGLEYLHHLGIIHCDIKPANIVWSENQSIAKIIDMGIAYRQQGSDDKPPSALRGTGFFMAPEVAWTPPDSSPSSDTLSTTIDVQVSAKRPKISAKIDVWSLAVTLYCFLFGKFPFQIPSDGNDSHYHTRYMLFREICNADWTVPDTMGADGLPVPPGGRSSKDRNEVTFLLDCMLRKDPNLRFSIDDVKCHPWVLEDIPNPRRWLDCTAPASKPQPHWVKRAGYRMLHFLMSLWSSCI</sequence>
<keyword evidence="4" id="KW-0418">Kinase</keyword>
<keyword evidence="5" id="KW-1185">Reference proteome</keyword>
<dbReference type="InterPro" id="IPR000719">
    <property type="entry name" value="Prot_kinase_dom"/>
</dbReference>
<evidence type="ECO:0000256" key="1">
    <source>
        <dbReference type="ARBA" id="ARBA00022741"/>
    </source>
</evidence>
<dbReference type="EMBL" id="ML769383">
    <property type="protein sequence ID" value="KAE9411365.1"/>
    <property type="molecule type" value="Genomic_DNA"/>
</dbReference>
<name>A0A6A4IUB5_9AGAR</name>
<dbReference type="Gene3D" id="1.10.510.10">
    <property type="entry name" value="Transferase(Phosphotransferase) domain 1"/>
    <property type="match status" value="1"/>
</dbReference>
<dbReference type="PANTHER" id="PTHR24346">
    <property type="entry name" value="MAP/MICROTUBULE AFFINITY-REGULATING KINASE"/>
    <property type="match status" value="1"/>
</dbReference>
<feature type="domain" description="Protein kinase" evidence="3">
    <location>
        <begin position="28"/>
        <end position="337"/>
    </location>
</feature>
<gene>
    <name evidence="4" type="ORF">BT96DRAFT_961291</name>
</gene>
<dbReference type="OrthoDB" id="68483at2759"/>
<evidence type="ECO:0000313" key="5">
    <source>
        <dbReference type="Proteomes" id="UP000799118"/>
    </source>
</evidence>
<dbReference type="InterPro" id="IPR011009">
    <property type="entry name" value="Kinase-like_dom_sf"/>
</dbReference>
<dbReference type="PROSITE" id="PS50011">
    <property type="entry name" value="PROTEIN_KINASE_DOM"/>
    <property type="match status" value="1"/>
</dbReference>
<dbReference type="Gene3D" id="3.30.200.20">
    <property type="entry name" value="Phosphorylase Kinase, domain 1"/>
    <property type="match status" value="1"/>
</dbReference>
<keyword evidence="2" id="KW-0067">ATP-binding</keyword>
<dbReference type="GO" id="GO:0005737">
    <property type="term" value="C:cytoplasm"/>
    <property type="evidence" value="ECO:0007669"/>
    <property type="project" value="TreeGrafter"/>
</dbReference>
<protein>
    <submittedName>
        <fullName evidence="4">Kinase-like protein</fullName>
    </submittedName>
</protein>
<evidence type="ECO:0000256" key="2">
    <source>
        <dbReference type="ARBA" id="ARBA00022840"/>
    </source>
</evidence>
<accession>A0A6A4IUB5</accession>
<proteinExistence type="predicted"/>
<dbReference type="SUPFAM" id="SSF56112">
    <property type="entry name" value="Protein kinase-like (PK-like)"/>
    <property type="match status" value="1"/>
</dbReference>
<evidence type="ECO:0000313" key="4">
    <source>
        <dbReference type="EMBL" id="KAE9411365.1"/>
    </source>
</evidence>
<dbReference type="Proteomes" id="UP000799118">
    <property type="component" value="Unassembled WGS sequence"/>
</dbReference>
<dbReference type="PANTHER" id="PTHR24346:SF77">
    <property type="entry name" value="SERINE THREONINE PROTEIN KINASE"/>
    <property type="match status" value="1"/>
</dbReference>
<organism evidence="4 5">
    <name type="scientific">Gymnopus androsaceus JB14</name>
    <dbReference type="NCBI Taxonomy" id="1447944"/>
    <lineage>
        <taxon>Eukaryota</taxon>
        <taxon>Fungi</taxon>
        <taxon>Dikarya</taxon>
        <taxon>Basidiomycota</taxon>
        <taxon>Agaricomycotina</taxon>
        <taxon>Agaricomycetes</taxon>
        <taxon>Agaricomycetidae</taxon>
        <taxon>Agaricales</taxon>
        <taxon>Marasmiineae</taxon>
        <taxon>Omphalotaceae</taxon>
        <taxon>Gymnopus</taxon>
    </lineage>
</organism>
<dbReference type="AlphaFoldDB" id="A0A6A4IUB5"/>
<keyword evidence="4" id="KW-0808">Transferase</keyword>